<dbReference type="RefSeq" id="WP_243520738.1">
    <property type="nucleotide sequence ID" value="NZ_CP094537.1"/>
</dbReference>
<sequence>MIETFKSSSFNLMLRGQLWNAIIPWTVEVDAANNFITVRKRNWYLIGIDENKFRFTSVRHIEIDQRLFGTDMFIRMYGNSLTIPCLKRKAANKLRDLIMP</sequence>
<evidence type="ECO:0000313" key="2">
    <source>
        <dbReference type="Proteomes" id="UP000831390"/>
    </source>
</evidence>
<proteinExistence type="predicted"/>
<organism evidence="1 2">
    <name type="scientific">Hymenobacter monticola</name>
    <dbReference type="NCBI Taxonomy" id="1705399"/>
    <lineage>
        <taxon>Bacteria</taxon>
        <taxon>Pseudomonadati</taxon>
        <taxon>Bacteroidota</taxon>
        <taxon>Cytophagia</taxon>
        <taxon>Cytophagales</taxon>
        <taxon>Hymenobacteraceae</taxon>
        <taxon>Hymenobacter</taxon>
    </lineage>
</organism>
<name>A0ABY4BBZ8_9BACT</name>
<keyword evidence="2" id="KW-1185">Reference proteome</keyword>
<evidence type="ECO:0008006" key="3">
    <source>
        <dbReference type="Google" id="ProtNLM"/>
    </source>
</evidence>
<protein>
    <recommendedName>
        <fullName evidence="3">YokE-like PH domain-containing protein</fullName>
    </recommendedName>
</protein>
<accession>A0ABY4BBZ8</accession>
<dbReference type="EMBL" id="CP094537">
    <property type="protein sequence ID" value="UOE36657.1"/>
    <property type="molecule type" value="Genomic_DNA"/>
</dbReference>
<evidence type="ECO:0000313" key="1">
    <source>
        <dbReference type="EMBL" id="UOE36657.1"/>
    </source>
</evidence>
<dbReference type="Proteomes" id="UP000831390">
    <property type="component" value="Plasmid unnamed3"/>
</dbReference>
<keyword evidence="1" id="KW-0614">Plasmid</keyword>
<geneLocation type="plasmid" evidence="1 2">
    <name>unnamed3</name>
</geneLocation>
<gene>
    <name evidence="1" type="ORF">MTP16_25095</name>
</gene>
<reference evidence="1 2" key="1">
    <citation type="submission" date="2022-03" db="EMBL/GenBank/DDBJ databases">
        <title>Hymenobactersp. isolated from the air.</title>
        <authorList>
            <person name="Won M."/>
            <person name="Kwon S.-W."/>
        </authorList>
    </citation>
    <scope>NUCLEOTIDE SEQUENCE [LARGE SCALE GENOMIC DNA]</scope>
    <source>
        <strain evidence="1 2">KACC 22596</strain>
        <plasmid evidence="1 2">unnamed3</plasmid>
    </source>
</reference>